<reference evidence="1" key="1">
    <citation type="submission" date="2022-03" db="EMBL/GenBank/DDBJ databases">
        <authorList>
            <person name="Tunstrom K."/>
        </authorList>
    </citation>
    <scope>NUCLEOTIDE SEQUENCE</scope>
</reference>
<protein>
    <submittedName>
        <fullName evidence="1">Uncharacterized protein</fullName>
    </submittedName>
</protein>
<evidence type="ECO:0000313" key="2">
    <source>
        <dbReference type="Proteomes" id="UP001153954"/>
    </source>
</evidence>
<organism evidence="1 2">
    <name type="scientific">Euphydryas editha</name>
    <name type="common">Edith's checkerspot</name>
    <dbReference type="NCBI Taxonomy" id="104508"/>
    <lineage>
        <taxon>Eukaryota</taxon>
        <taxon>Metazoa</taxon>
        <taxon>Ecdysozoa</taxon>
        <taxon>Arthropoda</taxon>
        <taxon>Hexapoda</taxon>
        <taxon>Insecta</taxon>
        <taxon>Pterygota</taxon>
        <taxon>Neoptera</taxon>
        <taxon>Endopterygota</taxon>
        <taxon>Lepidoptera</taxon>
        <taxon>Glossata</taxon>
        <taxon>Ditrysia</taxon>
        <taxon>Papilionoidea</taxon>
        <taxon>Nymphalidae</taxon>
        <taxon>Nymphalinae</taxon>
        <taxon>Euphydryas</taxon>
    </lineage>
</organism>
<proteinExistence type="predicted"/>
<evidence type="ECO:0000313" key="1">
    <source>
        <dbReference type="EMBL" id="CAH2107955.1"/>
    </source>
</evidence>
<dbReference type="EMBL" id="CAKOGL010000031">
    <property type="protein sequence ID" value="CAH2107955.1"/>
    <property type="molecule type" value="Genomic_DNA"/>
</dbReference>
<name>A0AAU9VB29_EUPED</name>
<dbReference type="Proteomes" id="UP001153954">
    <property type="component" value="Unassembled WGS sequence"/>
</dbReference>
<gene>
    <name evidence="1" type="ORF">EEDITHA_LOCUS21937</name>
</gene>
<comment type="caution">
    <text evidence="1">The sequence shown here is derived from an EMBL/GenBank/DDBJ whole genome shotgun (WGS) entry which is preliminary data.</text>
</comment>
<accession>A0AAU9VB29</accession>
<sequence length="197" mass="22111">MFQISYDITVKVALYSHYELMEVQGSCVHEIAVGSIRPERQRLCCSWQRAAASDELSTFKHDYQPDLSSKNLLERCVGGFNQNNNESYNQLIWKISPKIVPAGSKTVEIAAYIAAGTFNEGMASLLYYMQAMGITLGPNAHSYAEKEDEKRVNISHIRARESTRDGRMARRQHQLELLEAAEASEGLLYGPGIDDSM</sequence>
<dbReference type="AlphaFoldDB" id="A0AAU9VB29"/>
<keyword evidence="2" id="KW-1185">Reference proteome</keyword>